<dbReference type="AlphaFoldDB" id="A0A6I4UJ36"/>
<reference evidence="1 4" key="2">
    <citation type="submission" date="2020-08" db="EMBL/GenBank/DDBJ databases">
        <title>Genomic Encyclopedia of Type Strains, Phase IV (KMG-IV): sequencing the most valuable type-strain genomes for metagenomic binning, comparative biology and taxonomic classification.</title>
        <authorList>
            <person name="Goeker M."/>
        </authorList>
    </citation>
    <scope>NUCLEOTIDE SEQUENCE [LARGE SCALE GENOMIC DNA]</scope>
    <source>
        <strain evidence="1 4">DSM 8510</strain>
    </source>
</reference>
<evidence type="ECO:0000313" key="2">
    <source>
        <dbReference type="EMBL" id="MXP37824.1"/>
    </source>
</evidence>
<evidence type="ECO:0000313" key="4">
    <source>
        <dbReference type="Proteomes" id="UP000548685"/>
    </source>
</evidence>
<dbReference type="Proteomes" id="UP000430021">
    <property type="component" value="Unassembled WGS sequence"/>
</dbReference>
<evidence type="ECO:0000313" key="1">
    <source>
        <dbReference type="EMBL" id="MBB3774526.1"/>
    </source>
</evidence>
<evidence type="ECO:0000313" key="3">
    <source>
        <dbReference type="Proteomes" id="UP000430021"/>
    </source>
</evidence>
<keyword evidence="4" id="KW-1185">Reference proteome</keyword>
<accession>A0A6I4UJ36</accession>
<dbReference type="EMBL" id="WTYB01000001">
    <property type="protein sequence ID" value="MXP37824.1"/>
    <property type="molecule type" value="Genomic_DNA"/>
</dbReference>
<name>A0A6I4UJ36_9SPHN</name>
<dbReference type="OrthoDB" id="7391078at2"/>
<dbReference type="EMBL" id="JACICE010000001">
    <property type="protein sequence ID" value="MBB3774526.1"/>
    <property type="molecule type" value="Genomic_DNA"/>
</dbReference>
<comment type="caution">
    <text evidence="2">The sequence shown here is derived from an EMBL/GenBank/DDBJ whole genome shotgun (WGS) entry which is preliminary data.</text>
</comment>
<reference evidence="2 3" key="1">
    <citation type="submission" date="2019-12" db="EMBL/GenBank/DDBJ databases">
        <title>Genomic-based taxomic classification of the family Erythrobacteraceae.</title>
        <authorList>
            <person name="Xu L."/>
        </authorList>
    </citation>
    <scope>NUCLEOTIDE SEQUENCE [LARGE SCALE GENOMIC DNA]</scope>
    <source>
        <strain evidence="2 3">JCM 10282</strain>
    </source>
</reference>
<organism evidence="2 3">
    <name type="scientific">Erythrobacter ramosus</name>
    <dbReference type="NCBI Taxonomy" id="35811"/>
    <lineage>
        <taxon>Bacteria</taxon>
        <taxon>Pseudomonadati</taxon>
        <taxon>Pseudomonadota</taxon>
        <taxon>Alphaproteobacteria</taxon>
        <taxon>Sphingomonadales</taxon>
        <taxon>Erythrobacteraceae</taxon>
        <taxon>Erythrobacter/Porphyrobacter group</taxon>
        <taxon>Erythrobacter</taxon>
    </lineage>
</organism>
<protein>
    <submittedName>
        <fullName evidence="2">Uncharacterized protein</fullName>
    </submittedName>
</protein>
<proteinExistence type="predicted"/>
<sequence>MIFATLLAPLLALQSAGEAVVAIKNDNPETWSVEYPRLIQTYVADYRRCLTVANRRIAGTADFERQHALDVTRCAETKAAAIAKSNADLAGAKTTLSPEQVNTLYDNIGKIHVARGRDLDQQFTARMTGAAAASDAYDAARPKGLVIELRDASVVKARTDATAPGATNEDKDSK</sequence>
<dbReference type="RefSeq" id="WP_160759929.1">
    <property type="nucleotide sequence ID" value="NZ_BAAADZ010000002.1"/>
</dbReference>
<dbReference type="Proteomes" id="UP000548685">
    <property type="component" value="Unassembled WGS sequence"/>
</dbReference>
<gene>
    <name evidence="1" type="ORF">FHS52_000469</name>
    <name evidence="2" type="ORF">GRI59_04240</name>
</gene>